<reference evidence="2 3" key="1">
    <citation type="submission" date="2018-10" db="EMBL/GenBank/DDBJ databases">
        <title>Isolation, diversity and antifungal activity of actinobacteria from wheat.</title>
        <authorList>
            <person name="Han C."/>
        </authorList>
    </citation>
    <scope>NUCLEOTIDE SEQUENCE [LARGE SCALE GENOMIC DNA]</scope>
    <source>
        <strain evidence="2 3">NEAU-YY56</strain>
    </source>
</reference>
<evidence type="ECO:0000313" key="3">
    <source>
        <dbReference type="Proteomes" id="UP000269289"/>
    </source>
</evidence>
<protein>
    <submittedName>
        <fullName evidence="2">GNAT family N-acetyltransferase</fullName>
    </submittedName>
</protein>
<comment type="caution">
    <text evidence="2">The sequence shown here is derived from an EMBL/GenBank/DDBJ whole genome shotgun (WGS) entry which is preliminary data.</text>
</comment>
<dbReference type="AlphaFoldDB" id="A0A3M2JSV8"/>
<dbReference type="OrthoDB" id="9789603at2"/>
<dbReference type="Gene3D" id="3.40.630.30">
    <property type="match status" value="1"/>
</dbReference>
<feature type="domain" description="N-acetyltransferase" evidence="1">
    <location>
        <begin position="18"/>
        <end position="168"/>
    </location>
</feature>
<dbReference type="RefSeq" id="WP_122147983.1">
    <property type="nucleotide sequence ID" value="NZ_RFFI01000009.1"/>
</dbReference>
<dbReference type="EMBL" id="RFFI01000009">
    <property type="protein sequence ID" value="RMI13825.1"/>
    <property type="molecule type" value="Genomic_DNA"/>
</dbReference>
<dbReference type="SUPFAM" id="SSF55729">
    <property type="entry name" value="Acyl-CoA N-acyltransferases (Nat)"/>
    <property type="match status" value="1"/>
</dbReference>
<name>A0A3M2JSV8_9CELL</name>
<dbReference type="InterPro" id="IPR000182">
    <property type="entry name" value="GNAT_dom"/>
</dbReference>
<dbReference type="PROSITE" id="PS51186">
    <property type="entry name" value="GNAT"/>
    <property type="match status" value="1"/>
</dbReference>
<dbReference type="GO" id="GO:0016747">
    <property type="term" value="F:acyltransferase activity, transferring groups other than amino-acyl groups"/>
    <property type="evidence" value="ECO:0007669"/>
    <property type="project" value="InterPro"/>
</dbReference>
<organism evidence="2 3">
    <name type="scientific">Cellulomonas triticagri</name>
    <dbReference type="NCBI Taxonomy" id="2483352"/>
    <lineage>
        <taxon>Bacteria</taxon>
        <taxon>Bacillati</taxon>
        <taxon>Actinomycetota</taxon>
        <taxon>Actinomycetes</taxon>
        <taxon>Micrococcales</taxon>
        <taxon>Cellulomonadaceae</taxon>
        <taxon>Cellulomonas</taxon>
    </lineage>
</organism>
<gene>
    <name evidence="2" type="ORF">EBM89_03050</name>
</gene>
<keyword evidence="3" id="KW-1185">Reference proteome</keyword>
<proteinExistence type="predicted"/>
<evidence type="ECO:0000259" key="1">
    <source>
        <dbReference type="PROSITE" id="PS51186"/>
    </source>
</evidence>
<sequence length="168" mass="17615">MIAALTLPTTVPLPRGTLALRRAVLDDIAPLARLLADDEISATRGDRAADDDLDAYRDALGGIVADGSNDLVVGSDGDQVVAVLQLTRIPGLSRRGTTRLQVEAVRVASDRRSAGIGTAFLRWVLDVAAPAVGAGLVQLTSDSARGDAHRFYEALGFTASHVGFKRIA</sequence>
<dbReference type="Pfam" id="PF00583">
    <property type="entry name" value="Acetyltransf_1"/>
    <property type="match status" value="1"/>
</dbReference>
<keyword evidence="2" id="KW-0808">Transferase</keyword>
<dbReference type="InterPro" id="IPR016181">
    <property type="entry name" value="Acyl_CoA_acyltransferase"/>
</dbReference>
<accession>A0A3M2JSV8</accession>
<evidence type="ECO:0000313" key="2">
    <source>
        <dbReference type="EMBL" id="RMI13825.1"/>
    </source>
</evidence>
<dbReference type="Proteomes" id="UP000269289">
    <property type="component" value="Unassembled WGS sequence"/>
</dbReference>